<evidence type="ECO:0000313" key="9">
    <source>
        <dbReference type="EMBL" id="KAJ7306469.1"/>
    </source>
</evidence>
<feature type="transmembrane region" description="Helical" evidence="8">
    <location>
        <begin position="102"/>
        <end position="124"/>
    </location>
</feature>
<dbReference type="GO" id="GO:0005198">
    <property type="term" value="F:structural molecule activity"/>
    <property type="evidence" value="ECO:0007669"/>
    <property type="project" value="InterPro"/>
</dbReference>
<organism evidence="9 10">
    <name type="scientific">Phrynocephalus forsythii</name>
    <dbReference type="NCBI Taxonomy" id="171643"/>
    <lineage>
        <taxon>Eukaryota</taxon>
        <taxon>Metazoa</taxon>
        <taxon>Chordata</taxon>
        <taxon>Craniata</taxon>
        <taxon>Vertebrata</taxon>
        <taxon>Euteleostomi</taxon>
        <taxon>Lepidosauria</taxon>
        <taxon>Squamata</taxon>
        <taxon>Bifurcata</taxon>
        <taxon>Unidentata</taxon>
        <taxon>Episquamata</taxon>
        <taxon>Toxicofera</taxon>
        <taxon>Iguania</taxon>
        <taxon>Acrodonta</taxon>
        <taxon>Agamidae</taxon>
        <taxon>Agaminae</taxon>
        <taxon>Phrynocephalus</taxon>
    </lineage>
</organism>
<reference evidence="9" key="1">
    <citation type="journal article" date="2023" name="DNA Res.">
        <title>Chromosome-level genome assembly of Phrynocephalus forsythii using third-generation DNA sequencing and Hi-C analysis.</title>
        <authorList>
            <person name="Qi Y."/>
            <person name="Zhao W."/>
            <person name="Zhao Y."/>
            <person name="Niu C."/>
            <person name="Cao S."/>
            <person name="Zhang Y."/>
        </authorList>
    </citation>
    <scope>NUCLEOTIDE SEQUENCE</scope>
    <source>
        <tissue evidence="9">Muscle</tissue>
    </source>
</reference>
<dbReference type="InterPro" id="IPR004031">
    <property type="entry name" value="PMP22/EMP/MP20/Claudin"/>
</dbReference>
<dbReference type="PANTHER" id="PTHR12002">
    <property type="entry name" value="CLAUDIN"/>
    <property type="match status" value="1"/>
</dbReference>
<evidence type="ECO:0000256" key="2">
    <source>
        <dbReference type="ARBA" id="ARBA00022427"/>
    </source>
</evidence>
<evidence type="ECO:0000313" key="10">
    <source>
        <dbReference type="Proteomes" id="UP001142489"/>
    </source>
</evidence>
<keyword evidence="10" id="KW-1185">Reference proteome</keyword>
<dbReference type="GO" id="GO:0005923">
    <property type="term" value="C:bicellular tight junction"/>
    <property type="evidence" value="ECO:0007669"/>
    <property type="project" value="UniProtKB-SubCell"/>
</dbReference>
<comment type="similarity">
    <text evidence="1 8">Belongs to the claudin family.</text>
</comment>
<keyword evidence="3 8" id="KW-1003">Cell membrane</keyword>
<comment type="subcellular location">
    <subcellularLocation>
        <location evidence="8">Cell junction</location>
        <location evidence="8">Tight junction</location>
    </subcellularLocation>
    <subcellularLocation>
        <location evidence="8">Cell membrane</location>
        <topology evidence="8">Multi-pass membrane protein</topology>
    </subcellularLocation>
</comment>
<evidence type="ECO:0000256" key="8">
    <source>
        <dbReference type="RuleBase" id="RU060637"/>
    </source>
</evidence>
<evidence type="ECO:0000256" key="7">
    <source>
        <dbReference type="ARBA" id="ARBA00023136"/>
    </source>
</evidence>
<comment type="caution">
    <text evidence="9">The sequence shown here is derived from an EMBL/GenBank/DDBJ whole genome shotgun (WGS) entry which is preliminary data.</text>
</comment>
<comment type="caution">
    <text evidence="8">Lacks conserved residue(s) required for the propagation of feature annotation.</text>
</comment>
<gene>
    <name evidence="9" type="ORF">JRQ81_009823</name>
</gene>
<dbReference type="PRINTS" id="PR01077">
    <property type="entry name" value="CLAUDIN"/>
</dbReference>
<dbReference type="Proteomes" id="UP001142489">
    <property type="component" value="Unassembled WGS sequence"/>
</dbReference>
<dbReference type="EMBL" id="JAPFRF010000020">
    <property type="protein sequence ID" value="KAJ7306469.1"/>
    <property type="molecule type" value="Genomic_DNA"/>
</dbReference>
<dbReference type="InterPro" id="IPR017974">
    <property type="entry name" value="Claudin_CS"/>
</dbReference>
<proteinExistence type="inferred from homology"/>
<comment type="function">
    <text evidence="8">Claudins function as major constituents of the tight junction complexes that regulate the permeability of epithelia.</text>
</comment>
<evidence type="ECO:0000256" key="6">
    <source>
        <dbReference type="ARBA" id="ARBA00022989"/>
    </source>
</evidence>
<dbReference type="AlphaFoldDB" id="A0A9Q0X9G6"/>
<evidence type="ECO:0000256" key="3">
    <source>
        <dbReference type="ARBA" id="ARBA00022475"/>
    </source>
</evidence>
<evidence type="ECO:0000256" key="1">
    <source>
        <dbReference type="ARBA" id="ARBA00008295"/>
    </source>
</evidence>
<accession>A0A9Q0X9G6</accession>
<sequence length="197" mass="20885">MATKTAGASFSLEAPDPLSSVGLSVRCRGLWSECIFDNVADLWTCDIPVSYLSEHPAVLAVTRVLVILSGILSLLATPAFLVGMRCTKLFSDTDAQKHNFSLAAGSLFLLGGLLGTIAVLWYGIDTVQKYKLEISFGVPGVTYELGYSYWMAAVGAACAAASGIVLLAVECSPAQRPGREPPSMPPLPIVNWPGTYL</sequence>
<dbReference type="Gene3D" id="1.20.140.150">
    <property type="match status" value="1"/>
</dbReference>
<name>A0A9Q0X9G6_9SAUR</name>
<keyword evidence="7 8" id="KW-0472">Membrane</keyword>
<keyword evidence="2 8" id="KW-0796">Tight junction</keyword>
<evidence type="ECO:0000256" key="5">
    <source>
        <dbReference type="ARBA" id="ARBA00022949"/>
    </source>
</evidence>
<feature type="transmembrane region" description="Helical" evidence="8">
    <location>
        <begin position="147"/>
        <end position="169"/>
    </location>
</feature>
<dbReference type="Pfam" id="PF00822">
    <property type="entry name" value="PMP22_Claudin"/>
    <property type="match status" value="1"/>
</dbReference>
<keyword evidence="6 8" id="KW-1133">Transmembrane helix</keyword>
<keyword evidence="4 8" id="KW-0812">Transmembrane</keyword>
<feature type="transmembrane region" description="Helical" evidence="8">
    <location>
        <begin position="57"/>
        <end position="81"/>
    </location>
</feature>
<dbReference type="PROSITE" id="PS01346">
    <property type="entry name" value="CLAUDIN"/>
    <property type="match status" value="1"/>
</dbReference>
<keyword evidence="5 8" id="KW-0965">Cell junction</keyword>
<dbReference type="OrthoDB" id="8498983at2759"/>
<dbReference type="GO" id="GO:0005886">
    <property type="term" value="C:plasma membrane"/>
    <property type="evidence" value="ECO:0007669"/>
    <property type="project" value="UniProtKB-SubCell"/>
</dbReference>
<dbReference type="InterPro" id="IPR006187">
    <property type="entry name" value="Claudin"/>
</dbReference>
<evidence type="ECO:0000256" key="4">
    <source>
        <dbReference type="ARBA" id="ARBA00022692"/>
    </source>
</evidence>
<protein>
    <recommendedName>
        <fullName evidence="8">Claudin</fullName>
    </recommendedName>
</protein>